<dbReference type="InterPro" id="IPR034294">
    <property type="entry name" value="Aquaporin_transptr"/>
</dbReference>
<evidence type="ECO:0000256" key="6">
    <source>
        <dbReference type="SAM" id="Phobius"/>
    </source>
</evidence>
<feature type="transmembrane region" description="Helical" evidence="6">
    <location>
        <begin position="132"/>
        <end position="155"/>
    </location>
</feature>
<dbReference type="GO" id="GO:0015267">
    <property type="term" value="F:channel activity"/>
    <property type="evidence" value="ECO:0007669"/>
    <property type="project" value="InterPro"/>
</dbReference>
<feature type="transmembrane region" description="Helical" evidence="6">
    <location>
        <begin position="96"/>
        <end position="120"/>
    </location>
</feature>
<dbReference type="AlphaFoldDB" id="A0A075MPL1"/>
<keyword evidence="3 6" id="KW-0812">Transmembrane</keyword>
<dbReference type="InterPro" id="IPR000425">
    <property type="entry name" value="MIP"/>
</dbReference>
<dbReference type="GeneID" id="41596531"/>
<dbReference type="Proteomes" id="UP000028194">
    <property type="component" value="Chromosome"/>
</dbReference>
<accession>A0A075MPL1</accession>
<dbReference type="PANTHER" id="PTHR45724">
    <property type="entry name" value="AQUAPORIN NIP2-1"/>
    <property type="match status" value="1"/>
</dbReference>
<dbReference type="Pfam" id="PF00230">
    <property type="entry name" value="MIP"/>
    <property type="match status" value="1"/>
</dbReference>
<comment type="subcellular location">
    <subcellularLocation>
        <location evidence="1">Membrane</location>
        <topology evidence="1">Multi-pass membrane protein</topology>
    </subcellularLocation>
</comment>
<evidence type="ECO:0000256" key="3">
    <source>
        <dbReference type="ARBA" id="ARBA00022692"/>
    </source>
</evidence>
<evidence type="ECO:0000256" key="4">
    <source>
        <dbReference type="ARBA" id="ARBA00022989"/>
    </source>
</evidence>
<feature type="transmembrane region" description="Helical" evidence="6">
    <location>
        <begin position="45"/>
        <end position="67"/>
    </location>
</feature>
<dbReference type="InterPro" id="IPR023271">
    <property type="entry name" value="Aquaporin-like"/>
</dbReference>
<evidence type="ECO:0000256" key="1">
    <source>
        <dbReference type="ARBA" id="ARBA00004141"/>
    </source>
</evidence>
<sequence length="235" mass="24332">MKRKDPSDAEKVIPLSKRIVAEFIGTFTLVFAAAGASVADTLSGHELGALAVVAAPGLAIAAMIYAVDKISGAYFNPAISIGFALTGHLRKRDLPFYIAVQVAAAIVASLVVAFAIAPYGHSDATGLTVPHTGWLASFVIEIVFTFILMFVAISLKEDVGYKAFGGIAIGAAITALGIMGMPVSGASMNPARSFGPALVAGNFSDQWVYWVAPIIGAVVAVLAFEMAKDNKKKAG</sequence>
<dbReference type="EMBL" id="CP007174">
    <property type="protein sequence ID" value="AIF82752.1"/>
    <property type="molecule type" value="Genomic_DNA"/>
</dbReference>
<feature type="transmembrane region" description="Helical" evidence="6">
    <location>
        <begin position="207"/>
        <end position="227"/>
    </location>
</feature>
<evidence type="ECO:0000256" key="5">
    <source>
        <dbReference type="ARBA" id="ARBA00023136"/>
    </source>
</evidence>
<keyword evidence="5 6" id="KW-0472">Membrane</keyword>
<evidence type="ECO:0000313" key="8">
    <source>
        <dbReference type="Proteomes" id="UP000028194"/>
    </source>
</evidence>
<dbReference type="OrthoDB" id="36050at2157"/>
<dbReference type="STRING" id="1459636.NTE_00672"/>
<dbReference type="HOGENOM" id="CLU_020019_3_1_2"/>
<keyword evidence="2" id="KW-0813">Transport</keyword>
<feature type="transmembrane region" description="Helical" evidence="6">
    <location>
        <begin position="167"/>
        <end position="187"/>
    </location>
</feature>
<dbReference type="PRINTS" id="PR00783">
    <property type="entry name" value="MINTRINSICP"/>
</dbReference>
<reference evidence="7 8" key="1">
    <citation type="journal article" date="2014" name="PLoS ONE">
        <title>Genome Sequence of Candidatus Nitrososphaera evergladensis from Group I.1b Enriched from Everglades Soil Reveals Novel Genomic Features of the Ammonia-Oxidizing Archaea.</title>
        <authorList>
            <person name="Zhalnina K.V."/>
            <person name="Dias R."/>
            <person name="Leonard M.T."/>
            <person name="Dorr de Quadros P."/>
            <person name="Camargo F.A."/>
            <person name="Drew J.C."/>
            <person name="Farmerie W.G."/>
            <person name="Daroub S.H."/>
            <person name="Triplett E.W."/>
        </authorList>
    </citation>
    <scope>NUCLEOTIDE SEQUENCE [LARGE SCALE GENOMIC DNA]</scope>
    <source>
        <strain evidence="7 8">SR1</strain>
    </source>
</reference>
<name>A0A075MPL1_9ARCH</name>
<gene>
    <name evidence="7" type="ORF">NTE_00672</name>
</gene>
<keyword evidence="4 6" id="KW-1133">Transmembrane helix</keyword>
<protein>
    <submittedName>
        <fullName evidence="7">Permease, glycerol uptake facilitator</fullName>
    </submittedName>
</protein>
<dbReference type="eggNOG" id="arCOG04431">
    <property type="taxonomic scope" value="Archaea"/>
</dbReference>
<evidence type="ECO:0000313" key="7">
    <source>
        <dbReference type="EMBL" id="AIF82752.1"/>
    </source>
</evidence>
<feature type="transmembrane region" description="Helical" evidence="6">
    <location>
        <begin position="20"/>
        <end position="39"/>
    </location>
</feature>
<dbReference type="KEGG" id="nev:NTE_00672"/>
<proteinExistence type="predicted"/>
<organism evidence="7 8">
    <name type="scientific">Candidatus Nitrososphaera evergladensis SR1</name>
    <dbReference type="NCBI Taxonomy" id="1459636"/>
    <lineage>
        <taxon>Archaea</taxon>
        <taxon>Nitrososphaerota</taxon>
        <taxon>Nitrososphaeria</taxon>
        <taxon>Nitrososphaerales</taxon>
        <taxon>Nitrososphaeraceae</taxon>
        <taxon>Nitrososphaera</taxon>
    </lineage>
</organism>
<dbReference type="Gene3D" id="1.20.1080.10">
    <property type="entry name" value="Glycerol uptake facilitator protein"/>
    <property type="match status" value="1"/>
</dbReference>
<evidence type="ECO:0000256" key="2">
    <source>
        <dbReference type="ARBA" id="ARBA00022448"/>
    </source>
</evidence>
<dbReference type="SUPFAM" id="SSF81338">
    <property type="entry name" value="Aquaporin-like"/>
    <property type="match status" value="1"/>
</dbReference>
<dbReference type="GO" id="GO:0016020">
    <property type="term" value="C:membrane"/>
    <property type="evidence" value="ECO:0007669"/>
    <property type="project" value="UniProtKB-SubCell"/>
</dbReference>
<dbReference type="PANTHER" id="PTHR45724:SF13">
    <property type="entry name" value="AQUAPORIN NIP1-1-RELATED"/>
    <property type="match status" value="1"/>
</dbReference>
<dbReference type="RefSeq" id="WP_148699660.1">
    <property type="nucleotide sequence ID" value="NZ_CP007174.1"/>
</dbReference>
<keyword evidence="8" id="KW-1185">Reference proteome</keyword>